<dbReference type="EMBL" id="JAVRRD010000105">
    <property type="protein sequence ID" value="KAK5042342.1"/>
    <property type="molecule type" value="Genomic_DNA"/>
</dbReference>
<evidence type="ECO:0000256" key="1">
    <source>
        <dbReference type="SAM" id="MobiDB-lite"/>
    </source>
</evidence>
<dbReference type="RefSeq" id="XP_064699720.1">
    <property type="nucleotide sequence ID" value="XM_064845256.1"/>
</dbReference>
<sequence length="139" mass="15970">MITKQYLHHQKILRLRGRDRRSRISDAILWPKFKHWRYGALQMLPLAAPRSKRTPVPSAKVRENQALRRTRRAARTKSPPFQFRDVEDSDDNDEEENENTANGLEELLLLVKDLKGKSLGVEAGCFNFPSSLAISAFPS</sequence>
<accession>A0AAV9MRP2</accession>
<protein>
    <submittedName>
        <fullName evidence="2">Uncharacterized protein</fullName>
    </submittedName>
</protein>
<gene>
    <name evidence="2" type="ORF">LTR84_001636</name>
</gene>
<feature type="compositionally biased region" description="Acidic residues" evidence="1">
    <location>
        <begin position="87"/>
        <end position="98"/>
    </location>
</feature>
<comment type="caution">
    <text evidence="2">The sequence shown here is derived from an EMBL/GenBank/DDBJ whole genome shotgun (WGS) entry which is preliminary data.</text>
</comment>
<dbReference type="AlphaFoldDB" id="A0AAV9MRP2"/>
<reference evidence="2 3" key="1">
    <citation type="submission" date="2023-08" db="EMBL/GenBank/DDBJ databases">
        <title>Black Yeasts Isolated from many extreme environments.</title>
        <authorList>
            <person name="Coleine C."/>
            <person name="Stajich J.E."/>
            <person name="Selbmann L."/>
        </authorList>
    </citation>
    <scope>NUCLEOTIDE SEQUENCE [LARGE SCALE GENOMIC DNA]</scope>
    <source>
        <strain evidence="2 3">CCFEE 5792</strain>
    </source>
</reference>
<dbReference type="Proteomes" id="UP001358417">
    <property type="component" value="Unassembled WGS sequence"/>
</dbReference>
<name>A0AAV9MRP2_9EURO</name>
<keyword evidence="3" id="KW-1185">Reference proteome</keyword>
<dbReference type="GeneID" id="89969853"/>
<evidence type="ECO:0000313" key="2">
    <source>
        <dbReference type="EMBL" id="KAK5042342.1"/>
    </source>
</evidence>
<evidence type="ECO:0000313" key="3">
    <source>
        <dbReference type="Proteomes" id="UP001358417"/>
    </source>
</evidence>
<proteinExistence type="predicted"/>
<organism evidence="2 3">
    <name type="scientific">Exophiala bonariae</name>
    <dbReference type="NCBI Taxonomy" id="1690606"/>
    <lineage>
        <taxon>Eukaryota</taxon>
        <taxon>Fungi</taxon>
        <taxon>Dikarya</taxon>
        <taxon>Ascomycota</taxon>
        <taxon>Pezizomycotina</taxon>
        <taxon>Eurotiomycetes</taxon>
        <taxon>Chaetothyriomycetidae</taxon>
        <taxon>Chaetothyriales</taxon>
        <taxon>Herpotrichiellaceae</taxon>
        <taxon>Exophiala</taxon>
    </lineage>
</organism>
<feature type="region of interest" description="Disordered" evidence="1">
    <location>
        <begin position="47"/>
        <end position="100"/>
    </location>
</feature>